<organism evidence="2 3">
    <name type="scientific">Diaporthe australafricana</name>
    <dbReference type="NCBI Taxonomy" id="127596"/>
    <lineage>
        <taxon>Eukaryota</taxon>
        <taxon>Fungi</taxon>
        <taxon>Dikarya</taxon>
        <taxon>Ascomycota</taxon>
        <taxon>Pezizomycotina</taxon>
        <taxon>Sordariomycetes</taxon>
        <taxon>Sordariomycetidae</taxon>
        <taxon>Diaporthales</taxon>
        <taxon>Diaporthaceae</taxon>
        <taxon>Diaporthe</taxon>
    </lineage>
</organism>
<protein>
    <recommendedName>
        <fullName evidence="4">AB hydrolase-1 domain-containing protein</fullName>
    </recommendedName>
</protein>
<sequence length="323" mass="35517">MQAFKTTLPNGATLSGHHSSPDTASSAYAAVDSSRRPLFVAIHGGSYCSTYFDADANHSAVLCSNGLGVPVVAIDRPFYQETSSFYPLPDGKTYHEELAFQLHKHILPTIWKEYGKGCGSMVLHCHSLATPSAVILAGWYAHEQAKAETPAYPVSGLTISGFGSQNTPHVAEQGKAPPPDPLPEYIDYEPDAKDERMLVKGTVDPAIYKLTGRLNNRFPYAELYDYLVTWKGEKWQKACGEVELPVMIGMAERDALWLGTEDHVREFAGWFNSSERVDASVVKGAPHCIELSYWAQGWYARCFGWALECATAYAVKATQRQGA</sequence>
<gene>
    <name evidence="2" type="ORF">Daus18300_004603</name>
</gene>
<evidence type="ECO:0000256" key="1">
    <source>
        <dbReference type="SAM" id="MobiDB-lite"/>
    </source>
</evidence>
<keyword evidence="3" id="KW-1185">Reference proteome</keyword>
<evidence type="ECO:0000313" key="3">
    <source>
        <dbReference type="Proteomes" id="UP001583177"/>
    </source>
</evidence>
<accession>A0ABR3X7N4</accession>
<reference evidence="2 3" key="1">
    <citation type="journal article" date="2024" name="IMA Fungus">
        <title>IMA Genome - F19 : A genome assembly and annotation guide to empower mycologists, including annotated draft genome sequences of Ceratocystis pirilliformis, Diaporthe australafricana, Fusarium ophioides, Paecilomyces lecythidis, and Sporothrix stenoceras.</title>
        <authorList>
            <person name="Aylward J."/>
            <person name="Wilson A.M."/>
            <person name="Visagie C.M."/>
            <person name="Spraker J."/>
            <person name="Barnes I."/>
            <person name="Buitendag C."/>
            <person name="Ceriani C."/>
            <person name="Del Mar Angel L."/>
            <person name="du Plessis D."/>
            <person name="Fuchs T."/>
            <person name="Gasser K."/>
            <person name="Kramer D."/>
            <person name="Li W."/>
            <person name="Munsamy K."/>
            <person name="Piso A."/>
            <person name="Price J.L."/>
            <person name="Sonnekus B."/>
            <person name="Thomas C."/>
            <person name="van der Nest A."/>
            <person name="van Dijk A."/>
            <person name="van Heerden A."/>
            <person name="van Vuuren N."/>
            <person name="Yilmaz N."/>
            <person name="Duong T.A."/>
            <person name="van der Merwe N.A."/>
            <person name="Wingfield M.J."/>
            <person name="Wingfield B.D."/>
        </authorList>
    </citation>
    <scope>NUCLEOTIDE SEQUENCE [LARGE SCALE GENOMIC DNA]</scope>
    <source>
        <strain evidence="2 3">CMW 18300</strain>
    </source>
</reference>
<dbReference type="InterPro" id="IPR029058">
    <property type="entry name" value="AB_hydrolase_fold"/>
</dbReference>
<dbReference type="EMBL" id="JAWRVE010000031">
    <property type="protein sequence ID" value="KAL1871966.1"/>
    <property type="molecule type" value="Genomic_DNA"/>
</dbReference>
<feature type="region of interest" description="Disordered" evidence="1">
    <location>
        <begin position="1"/>
        <end position="21"/>
    </location>
</feature>
<proteinExistence type="predicted"/>
<comment type="caution">
    <text evidence="2">The sequence shown here is derived from an EMBL/GenBank/DDBJ whole genome shotgun (WGS) entry which is preliminary data.</text>
</comment>
<dbReference type="SUPFAM" id="SSF53474">
    <property type="entry name" value="alpha/beta-Hydrolases"/>
    <property type="match status" value="1"/>
</dbReference>
<dbReference type="Gene3D" id="3.40.50.1820">
    <property type="entry name" value="alpha/beta hydrolase"/>
    <property type="match status" value="1"/>
</dbReference>
<dbReference type="Proteomes" id="UP001583177">
    <property type="component" value="Unassembled WGS sequence"/>
</dbReference>
<evidence type="ECO:0000313" key="2">
    <source>
        <dbReference type="EMBL" id="KAL1871966.1"/>
    </source>
</evidence>
<name>A0ABR3X7N4_9PEZI</name>
<evidence type="ECO:0008006" key="4">
    <source>
        <dbReference type="Google" id="ProtNLM"/>
    </source>
</evidence>